<keyword evidence="1" id="KW-0812">Transmembrane</keyword>
<dbReference type="EMBL" id="KN558422">
    <property type="protein sequence ID" value="KHJ87146.1"/>
    <property type="molecule type" value="Genomic_DNA"/>
</dbReference>
<gene>
    <name evidence="2" type="ORF">OESDEN_13084</name>
</gene>
<dbReference type="Proteomes" id="UP000053660">
    <property type="component" value="Unassembled WGS sequence"/>
</dbReference>
<reference evidence="2 3" key="1">
    <citation type="submission" date="2014-03" db="EMBL/GenBank/DDBJ databases">
        <title>Draft genome of the hookworm Oesophagostomum dentatum.</title>
        <authorList>
            <person name="Mitreva M."/>
        </authorList>
    </citation>
    <scope>NUCLEOTIDE SEQUENCE [LARGE SCALE GENOMIC DNA]</scope>
    <source>
        <strain evidence="2 3">OD-Hann</strain>
    </source>
</reference>
<proteinExistence type="predicted"/>
<name>A0A0B1STG9_OESDE</name>
<dbReference type="AlphaFoldDB" id="A0A0B1STG9"/>
<feature type="transmembrane region" description="Helical" evidence="1">
    <location>
        <begin position="6"/>
        <end position="23"/>
    </location>
</feature>
<sequence length="37" mass="4450">MYRTHTFVFYVMYLMAMILCVVSKCTKNTNRKKNEGK</sequence>
<keyword evidence="3" id="KW-1185">Reference proteome</keyword>
<evidence type="ECO:0000256" key="1">
    <source>
        <dbReference type="SAM" id="Phobius"/>
    </source>
</evidence>
<organism evidence="2 3">
    <name type="scientific">Oesophagostomum dentatum</name>
    <name type="common">Nodular worm</name>
    <dbReference type="NCBI Taxonomy" id="61180"/>
    <lineage>
        <taxon>Eukaryota</taxon>
        <taxon>Metazoa</taxon>
        <taxon>Ecdysozoa</taxon>
        <taxon>Nematoda</taxon>
        <taxon>Chromadorea</taxon>
        <taxon>Rhabditida</taxon>
        <taxon>Rhabditina</taxon>
        <taxon>Rhabditomorpha</taxon>
        <taxon>Strongyloidea</taxon>
        <taxon>Strongylidae</taxon>
        <taxon>Oesophagostomum</taxon>
    </lineage>
</organism>
<keyword evidence="1" id="KW-1133">Transmembrane helix</keyword>
<protein>
    <submittedName>
        <fullName evidence="2">Uncharacterized protein</fullName>
    </submittedName>
</protein>
<evidence type="ECO:0000313" key="2">
    <source>
        <dbReference type="EMBL" id="KHJ87146.1"/>
    </source>
</evidence>
<evidence type="ECO:0000313" key="3">
    <source>
        <dbReference type="Proteomes" id="UP000053660"/>
    </source>
</evidence>
<keyword evidence="1" id="KW-0472">Membrane</keyword>
<accession>A0A0B1STG9</accession>